<evidence type="ECO:0000313" key="1">
    <source>
        <dbReference type="EMBL" id="MPC59988.1"/>
    </source>
</evidence>
<gene>
    <name evidence="1" type="ORF">E2C01_054022</name>
</gene>
<dbReference type="AlphaFoldDB" id="A0A5B7GSL7"/>
<protein>
    <submittedName>
        <fullName evidence="1">Uncharacterized protein</fullName>
    </submittedName>
</protein>
<name>A0A5B7GSL7_PORTR</name>
<reference evidence="1 2" key="1">
    <citation type="submission" date="2019-05" db="EMBL/GenBank/DDBJ databases">
        <title>Another draft genome of Portunus trituberculatus and its Hox gene families provides insights of decapod evolution.</title>
        <authorList>
            <person name="Jeong J.-H."/>
            <person name="Song I."/>
            <person name="Kim S."/>
            <person name="Choi T."/>
            <person name="Kim D."/>
            <person name="Ryu S."/>
            <person name="Kim W."/>
        </authorList>
    </citation>
    <scope>NUCLEOTIDE SEQUENCE [LARGE SCALE GENOMIC DNA]</scope>
    <source>
        <tissue evidence="1">Muscle</tissue>
    </source>
</reference>
<dbReference type="EMBL" id="VSRR010017058">
    <property type="protein sequence ID" value="MPC59988.1"/>
    <property type="molecule type" value="Genomic_DNA"/>
</dbReference>
<sequence>MTLGLKNDKLLVGFLVITRRETNDEVNEVVVVVVVVVGETQVQPLFSVIWPRRGKSLKEKRL</sequence>
<keyword evidence="2" id="KW-1185">Reference proteome</keyword>
<proteinExistence type="predicted"/>
<organism evidence="1 2">
    <name type="scientific">Portunus trituberculatus</name>
    <name type="common">Swimming crab</name>
    <name type="synonym">Neptunus trituberculatus</name>
    <dbReference type="NCBI Taxonomy" id="210409"/>
    <lineage>
        <taxon>Eukaryota</taxon>
        <taxon>Metazoa</taxon>
        <taxon>Ecdysozoa</taxon>
        <taxon>Arthropoda</taxon>
        <taxon>Crustacea</taxon>
        <taxon>Multicrustacea</taxon>
        <taxon>Malacostraca</taxon>
        <taxon>Eumalacostraca</taxon>
        <taxon>Eucarida</taxon>
        <taxon>Decapoda</taxon>
        <taxon>Pleocyemata</taxon>
        <taxon>Brachyura</taxon>
        <taxon>Eubrachyura</taxon>
        <taxon>Portunoidea</taxon>
        <taxon>Portunidae</taxon>
        <taxon>Portuninae</taxon>
        <taxon>Portunus</taxon>
    </lineage>
</organism>
<dbReference type="Proteomes" id="UP000324222">
    <property type="component" value="Unassembled WGS sequence"/>
</dbReference>
<accession>A0A5B7GSL7</accession>
<comment type="caution">
    <text evidence="1">The sequence shown here is derived from an EMBL/GenBank/DDBJ whole genome shotgun (WGS) entry which is preliminary data.</text>
</comment>
<evidence type="ECO:0000313" key="2">
    <source>
        <dbReference type="Proteomes" id="UP000324222"/>
    </source>
</evidence>